<feature type="DNA-binding region" description="HMG box" evidence="5">
    <location>
        <begin position="250"/>
        <end position="318"/>
    </location>
</feature>
<dbReference type="Gene3D" id="1.10.30.10">
    <property type="entry name" value="High mobility group box domain"/>
    <property type="match status" value="2"/>
</dbReference>
<evidence type="ECO:0000313" key="7">
    <source>
        <dbReference type="Proteomes" id="UP000887581"/>
    </source>
</evidence>
<dbReference type="SUPFAM" id="SSF47095">
    <property type="entry name" value="HMG-box"/>
    <property type="match status" value="2"/>
</dbReference>
<protein>
    <submittedName>
        <fullName evidence="8">HMG box domain-containing protein</fullName>
    </submittedName>
</protein>
<evidence type="ECO:0000256" key="3">
    <source>
        <dbReference type="ARBA" id="ARBA00023125"/>
    </source>
</evidence>
<name>A0A915Q2S3_9BILA</name>
<dbReference type="PANTHER" id="PTHR48112">
    <property type="entry name" value="HIGH MOBILITY GROUP PROTEIN DSP1"/>
    <property type="match status" value="1"/>
</dbReference>
<dbReference type="InterPro" id="IPR050342">
    <property type="entry name" value="HMGB"/>
</dbReference>
<dbReference type="WBParaSite" id="sdigi.contig5.g679.t1">
    <property type="protein sequence ID" value="sdigi.contig5.g679.t1"/>
    <property type="gene ID" value="sdigi.contig5.g679"/>
</dbReference>
<evidence type="ECO:0000256" key="4">
    <source>
        <dbReference type="ARBA" id="ARBA00023242"/>
    </source>
</evidence>
<dbReference type="CDD" id="cd21978">
    <property type="entry name" value="HMG-box_HMGB_rpt1"/>
    <property type="match status" value="1"/>
</dbReference>
<keyword evidence="7" id="KW-1185">Reference proteome</keyword>
<dbReference type="InterPro" id="IPR036910">
    <property type="entry name" value="HMG_box_dom_sf"/>
</dbReference>
<evidence type="ECO:0000259" key="6">
    <source>
        <dbReference type="PROSITE" id="PS50118"/>
    </source>
</evidence>
<dbReference type="PRINTS" id="PR00886">
    <property type="entry name" value="HIGHMOBLTY12"/>
</dbReference>
<dbReference type="FunFam" id="1.10.30.10:FF:000016">
    <property type="entry name" value="FACT complex subunit SSRP1"/>
    <property type="match status" value="1"/>
</dbReference>
<dbReference type="GO" id="GO:0003677">
    <property type="term" value="F:DNA binding"/>
    <property type="evidence" value="ECO:0007669"/>
    <property type="project" value="UniProtKB-UniRule"/>
</dbReference>
<dbReference type="Pfam" id="PF09011">
    <property type="entry name" value="HMG_box_2"/>
    <property type="match status" value="1"/>
</dbReference>
<comment type="similarity">
    <text evidence="2">Belongs to the HMGB family.</text>
</comment>
<dbReference type="InterPro" id="IPR009071">
    <property type="entry name" value="HMG_box_dom"/>
</dbReference>
<dbReference type="FunFam" id="1.10.30.10:FF:000042">
    <property type="entry name" value="High mobility group protein 1.2"/>
    <property type="match status" value="1"/>
</dbReference>
<evidence type="ECO:0000313" key="8">
    <source>
        <dbReference type="WBParaSite" id="sdigi.contig5.g679.t1"/>
    </source>
</evidence>
<evidence type="ECO:0000256" key="1">
    <source>
        <dbReference type="ARBA" id="ARBA00004123"/>
    </source>
</evidence>
<sequence>MLPEVQHTGLCATRFQRLFWVVPRSYRKRSVIRKTVTLTDLRVGNGRQAQSEIWPENRLTITHSSICPVEKLLNMGVTREGRRMLHKDEHCLTVLDFSGRGMIGNKTDGTVSQLRDLVYVDIFSSLASRSSGPSTVIVRTGVGLQAIIFGQSRMRESAKPPVRGKTSPYGFFVKMCYEEHKKKYPNENVQVTEISKKCSEKWKTMSDDEKRRFFELAQKDAERYQAEVAAYGGEDALRKRKRVKKDPNAPKRALSAFFFFSHDKRPEVQQQHPEWKVGQVAQELGRFWKALGEEERAVYERKALEDKERYAEEMRNYKGTPVQTITPMKMPMMATVEGVPTSGMMQMGVPPHAQQMVQAQEVNDEGPEE</sequence>
<dbReference type="Pfam" id="PF00505">
    <property type="entry name" value="HMG_box"/>
    <property type="match status" value="1"/>
</dbReference>
<reference evidence="8" key="1">
    <citation type="submission" date="2022-11" db="UniProtKB">
        <authorList>
            <consortium name="WormBaseParasite"/>
        </authorList>
    </citation>
    <scope>IDENTIFICATION</scope>
</reference>
<dbReference type="PANTHER" id="PTHR48112:SF32">
    <property type="entry name" value="HIGH MOBILITY GROUP PROTEIN B3"/>
    <property type="match status" value="1"/>
</dbReference>
<evidence type="ECO:0000256" key="2">
    <source>
        <dbReference type="ARBA" id="ARBA00008774"/>
    </source>
</evidence>
<feature type="DNA-binding region" description="HMG box" evidence="5">
    <location>
        <begin position="164"/>
        <end position="232"/>
    </location>
</feature>
<proteinExistence type="inferred from homology"/>
<feature type="domain" description="HMG box" evidence="6">
    <location>
        <begin position="250"/>
        <end position="318"/>
    </location>
</feature>
<dbReference type="AlphaFoldDB" id="A0A915Q2S3"/>
<dbReference type="Proteomes" id="UP000887581">
    <property type="component" value="Unplaced"/>
</dbReference>
<accession>A0A915Q2S3</accession>
<dbReference type="CDD" id="cd01390">
    <property type="entry name" value="HMG-box_NHP6-like"/>
    <property type="match status" value="1"/>
</dbReference>
<dbReference type="GO" id="GO:0005634">
    <property type="term" value="C:nucleus"/>
    <property type="evidence" value="ECO:0007669"/>
    <property type="project" value="UniProtKB-SubCell"/>
</dbReference>
<feature type="domain" description="HMG box" evidence="6">
    <location>
        <begin position="164"/>
        <end position="232"/>
    </location>
</feature>
<keyword evidence="3 5" id="KW-0238">DNA-binding</keyword>
<comment type="subcellular location">
    <subcellularLocation>
        <location evidence="1">Nucleus</location>
    </subcellularLocation>
</comment>
<organism evidence="7 8">
    <name type="scientific">Setaria digitata</name>
    <dbReference type="NCBI Taxonomy" id="48799"/>
    <lineage>
        <taxon>Eukaryota</taxon>
        <taxon>Metazoa</taxon>
        <taxon>Ecdysozoa</taxon>
        <taxon>Nematoda</taxon>
        <taxon>Chromadorea</taxon>
        <taxon>Rhabditida</taxon>
        <taxon>Spirurina</taxon>
        <taxon>Spiruromorpha</taxon>
        <taxon>Filarioidea</taxon>
        <taxon>Setariidae</taxon>
        <taxon>Setaria</taxon>
    </lineage>
</organism>
<evidence type="ECO:0000256" key="5">
    <source>
        <dbReference type="PROSITE-ProRule" id="PRU00267"/>
    </source>
</evidence>
<dbReference type="PROSITE" id="PS50118">
    <property type="entry name" value="HMG_BOX_2"/>
    <property type="match status" value="2"/>
</dbReference>
<keyword evidence="4 5" id="KW-0539">Nucleus</keyword>
<dbReference type="SMART" id="SM00398">
    <property type="entry name" value="HMG"/>
    <property type="match status" value="2"/>
</dbReference>